<dbReference type="InterPro" id="IPR029334">
    <property type="entry name" value="PP1-bd"/>
</dbReference>
<feature type="compositionally biased region" description="Low complexity" evidence="1">
    <location>
        <begin position="547"/>
        <end position="560"/>
    </location>
</feature>
<evidence type="ECO:0000256" key="1">
    <source>
        <dbReference type="SAM" id="MobiDB-lite"/>
    </source>
</evidence>
<feature type="compositionally biased region" description="Basic and acidic residues" evidence="1">
    <location>
        <begin position="355"/>
        <end position="444"/>
    </location>
</feature>
<feature type="region of interest" description="Disordered" evidence="1">
    <location>
        <begin position="1005"/>
        <end position="1338"/>
    </location>
</feature>
<feature type="compositionally biased region" description="Basic residues" evidence="1">
    <location>
        <begin position="1116"/>
        <end position="1126"/>
    </location>
</feature>
<reference evidence="3 4" key="1">
    <citation type="submission" date="2020-08" db="EMBL/GenBank/DDBJ databases">
        <authorList>
            <person name="Hejnol A."/>
        </authorList>
    </citation>
    <scope>NUCLEOTIDE SEQUENCE [LARGE SCALE GENOMIC DNA]</scope>
</reference>
<comment type="caution">
    <text evidence="3">The sequence shown here is derived from an EMBL/GenBank/DDBJ whole genome shotgun (WGS) entry which is preliminary data.</text>
</comment>
<feature type="compositionally biased region" description="Basic and acidic residues" evidence="1">
    <location>
        <begin position="573"/>
        <end position="585"/>
    </location>
</feature>
<feature type="compositionally biased region" description="Basic residues" evidence="1">
    <location>
        <begin position="1494"/>
        <end position="1503"/>
    </location>
</feature>
<dbReference type="Pfam" id="PF15276">
    <property type="entry name" value="PP1_bind"/>
    <property type="match status" value="1"/>
</dbReference>
<dbReference type="EMBL" id="CAJFCJ010000003">
    <property type="protein sequence ID" value="CAD5113037.1"/>
    <property type="molecule type" value="Genomic_DNA"/>
</dbReference>
<evidence type="ECO:0000313" key="3">
    <source>
        <dbReference type="EMBL" id="CAD5113037.1"/>
    </source>
</evidence>
<feature type="compositionally biased region" description="Polar residues" evidence="1">
    <location>
        <begin position="1022"/>
        <end position="1035"/>
    </location>
</feature>
<feature type="region of interest" description="Disordered" evidence="1">
    <location>
        <begin position="784"/>
        <end position="831"/>
    </location>
</feature>
<feature type="domain" description="PP1-binding" evidence="2">
    <location>
        <begin position="177"/>
        <end position="224"/>
    </location>
</feature>
<feature type="compositionally biased region" description="Basic and acidic residues" evidence="1">
    <location>
        <begin position="644"/>
        <end position="654"/>
    </location>
</feature>
<name>A0A7I8VBH4_9ANNE</name>
<feature type="compositionally biased region" description="Basic and acidic residues" evidence="1">
    <location>
        <begin position="240"/>
        <end position="250"/>
    </location>
</feature>
<feature type="compositionally biased region" description="Acidic residues" evidence="1">
    <location>
        <begin position="1071"/>
        <end position="1083"/>
    </location>
</feature>
<organism evidence="3 4">
    <name type="scientific">Dimorphilus gyrociliatus</name>
    <dbReference type="NCBI Taxonomy" id="2664684"/>
    <lineage>
        <taxon>Eukaryota</taxon>
        <taxon>Metazoa</taxon>
        <taxon>Spiralia</taxon>
        <taxon>Lophotrochozoa</taxon>
        <taxon>Annelida</taxon>
        <taxon>Polychaeta</taxon>
        <taxon>Polychaeta incertae sedis</taxon>
        <taxon>Dinophilidae</taxon>
        <taxon>Dimorphilus</taxon>
    </lineage>
</organism>
<proteinExistence type="predicted"/>
<dbReference type="Proteomes" id="UP000549394">
    <property type="component" value="Unassembled WGS sequence"/>
</dbReference>
<feature type="compositionally biased region" description="Polar residues" evidence="1">
    <location>
        <begin position="820"/>
        <end position="830"/>
    </location>
</feature>
<feature type="region of interest" description="Disordered" evidence="1">
    <location>
        <begin position="189"/>
        <end position="706"/>
    </location>
</feature>
<feature type="compositionally biased region" description="Basic and acidic residues" evidence="1">
    <location>
        <begin position="333"/>
        <end position="346"/>
    </location>
</feature>
<feature type="compositionally biased region" description="Basic and acidic residues" evidence="1">
    <location>
        <begin position="1211"/>
        <end position="1233"/>
    </location>
</feature>
<gene>
    <name evidence="3" type="ORF">DGYR_LOCUS2086</name>
</gene>
<feature type="compositionally biased region" description="Basic and acidic residues" evidence="1">
    <location>
        <begin position="1240"/>
        <end position="1252"/>
    </location>
</feature>
<feature type="compositionally biased region" description="Basic and acidic residues" evidence="1">
    <location>
        <begin position="290"/>
        <end position="301"/>
    </location>
</feature>
<feature type="compositionally biased region" description="Polar residues" evidence="1">
    <location>
        <begin position="787"/>
        <end position="796"/>
    </location>
</feature>
<protein>
    <submittedName>
        <fullName evidence="3">DgyrCDS2237</fullName>
    </submittedName>
</protein>
<feature type="compositionally biased region" description="Polar residues" evidence="1">
    <location>
        <begin position="1431"/>
        <end position="1450"/>
    </location>
</feature>
<dbReference type="OrthoDB" id="6288785at2759"/>
<feature type="compositionally biased region" description="Basic and acidic residues" evidence="1">
    <location>
        <begin position="1317"/>
        <end position="1332"/>
    </location>
</feature>
<feature type="compositionally biased region" description="Basic residues" evidence="1">
    <location>
        <begin position="1518"/>
        <end position="1531"/>
    </location>
</feature>
<feature type="compositionally biased region" description="Basic residues" evidence="1">
    <location>
        <begin position="479"/>
        <end position="490"/>
    </location>
</feature>
<feature type="compositionally biased region" description="Polar residues" evidence="1">
    <location>
        <begin position="251"/>
        <end position="261"/>
    </location>
</feature>
<feature type="compositionally biased region" description="Basic and acidic residues" evidence="1">
    <location>
        <begin position="1173"/>
        <end position="1201"/>
    </location>
</feature>
<feature type="region of interest" description="Disordered" evidence="1">
    <location>
        <begin position="1354"/>
        <end position="1564"/>
    </location>
</feature>
<sequence length="1564" mass="177114">MASTARCIGKVAVLNSKGVRRNSFATSASIMTFGSNESCDVRLLKPHIPDLFFSLIINYNNKTAYIRKEAESEKRNLLVNDKPIREETEYYIKSGDKFGVDGGFFIFDFDNKQRRSSCCVTPLEEDMAQFRDDIKDTPKGKKADQVVTKLSKNRAMIESNQIERVDDNFDAKTPGFKSVSFAPEVSPEIFDKRLPPNTPIRRGSAPPQIVGSASKRSSLKAPVATSSINDSENAVPLHAIETKRRSERFSKSNTSLINPSLGSIMESPVSDDGNNDVAITESELDNPQENDSKQAVEREGKDEVDDLQLEMTPKKLKSGPTTPSKKCPIPLRDFTETLQEKSEGKVSPEITATKPEPRKTPEKRRSLRVTEKKLNEEKELKNEEKEVKNEEKELKNEERKVKNKEIELMTEGKKLNDKEKEESESINVEEKSDDHIEASSEIKHKSVKLVVPSPERKQMTPDVNVTPKASTADDETMSKRRSSSRRKKSLPRTPTPAVRRTRSTLSETYGSDMDKIEESIEEEAESESNQILNPEEEGTPKKKGSLNEEPLSPSSLPCKLDLSDSQDEDEKDENNAKPDYDKIEIEVMDTETAEEKEDSDKESLEPSYDNEVYEEKSEDTMETGTSNSEENGKESESEVIDTNKLTKKERDEVRARRRSSFSVREETTKTPNASRMVAMRAIKGVNIHKPKAPKTDKRQSKTPKTLWSHVITKGLDEAAFKTEELNKTEKLTSKVKSKKSRMEKEISKTPANIRMKLGAAASTGHAESPSTIYINKKISSHIKLNDTDSNTSSSEISYSDLPPTPDPPSSPNVSPLSVCRKSTSPSTSAMLRTVEEGTVTISASPKLISQKNEEETKTEDVYYYGVREVFNPKNEKTPRVIRIKELFSSNEDEVRQSPKLNGLRNLLLTPKIKASINDIEKNYVGIKELLHEESIQNSPVLIGVKELLKVDKEKVDKELDIRPLFQEDETVQNSPDLRGIREMYLEQTKDSDIDDSVLESIPTMFERNGPPIEMQDLEDDNSSSTMNEDASSPTKSDQKRNVRFAEFNEVFPVTPHKLKRSERVKNMQVSPEEEEEDPMEEFDEQPKPKKKRVAKGRGRKAKVKSASDEDTETKSVKKANTRRKKIQEKDDKYNKTEENELIVDKNKNAELEEEKKENSPSKVEETPIVEQILTKEDKNEEKDNEESSKNIEKIPEKIEKKKQTRRKVKAKAMEEDVIDKQSTEKEENSEKDLPLSTPQKDPKVTKLTDKLADSPARNTRRRAKMLKDEESLDSGSVKKANKVLELPDDSEPVNKRVSKRNLKEADTKVKKAGRSKTHMESKDEADCVEEPKKKSRIVRKNKKVSIPDEVIVISDTEDTLAEVKKKAPRRTARKPASEKMTEEDSTEMEKPTSKADKYVDNSTSKSPNEKFKGRKRKNIEPIISSEKDLTDSVSPSQSKKTTRGGKQTKNILPEEVAEHEDESKQKKAPARGKRKAKMESQEVVPDKIEEDKKRPVRSSKRSKPTVAVISEEEEHGKTSVKKSSTKGRKRKPSGDELETRSIKQKTTEEVQEKPRGRGRPRKQK</sequence>
<feature type="compositionally biased region" description="Basic and acidic residues" evidence="1">
    <location>
        <begin position="1532"/>
        <end position="1555"/>
    </location>
</feature>
<feature type="region of interest" description="Disordered" evidence="1">
    <location>
        <begin position="731"/>
        <end position="751"/>
    </location>
</feature>
<feature type="compositionally biased region" description="Basic and acidic residues" evidence="1">
    <location>
        <begin position="1127"/>
        <end position="1165"/>
    </location>
</feature>
<feature type="compositionally biased region" description="Basic residues" evidence="1">
    <location>
        <begin position="1088"/>
        <end position="1103"/>
    </location>
</feature>
<feature type="compositionally biased region" description="Basic and acidic residues" evidence="1">
    <location>
        <begin position="1477"/>
        <end position="1493"/>
    </location>
</feature>
<keyword evidence="4" id="KW-1185">Reference proteome</keyword>
<accession>A0A7I8VBH4</accession>
<feature type="compositionally biased region" description="Basic residues" evidence="1">
    <location>
        <begin position="1466"/>
        <end position="1476"/>
    </location>
</feature>
<evidence type="ECO:0000259" key="2">
    <source>
        <dbReference type="Pfam" id="PF15276"/>
    </source>
</evidence>
<feature type="compositionally biased region" description="Basic and acidic residues" evidence="1">
    <location>
        <begin position="1375"/>
        <end position="1399"/>
    </location>
</feature>
<evidence type="ECO:0000313" key="4">
    <source>
        <dbReference type="Proteomes" id="UP000549394"/>
    </source>
</evidence>
<feature type="compositionally biased region" description="Acidic residues" evidence="1">
    <location>
        <begin position="586"/>
        <end position="597"/>
    </location>
</feature>